<protein>
    <submittedName>
        <fullName evidence="3">Uncharacterized protein</fullName>
    </submittedName>
</protein>
<keyword evidence="2" id="KW-0472">Membrane</keyword>
<dbReference type="EMBL" id="CP032364">
    <property type="protein sequence ID" value="AYB00126.1"/>
    <property type="molecule type" value="Genomic_DNA"/>
</dbReference>
<proteinExistence type="predicted"/>
<feature type="region of interest" description="Disordered" evidence="1">
    <location>
        <begin position="1"/>
        <end position="26"/>
    </location>
</feature>
<evidence type="ECO:0000313" key="4">
    <source>
        <dbReference type="Proteomes" id="UP000265562"/>
    </source>
</evidence>
<evidence type="ECO:0000256" key="2">
    <source>
        <dbReference type="SAM" id="Phobius"/>
    </source>
</evidence>
<name>A0A385Q1M7_9FIRM</name>
<sequence length="71" mass="8359">MQKQNFSQGGFMPKNRQHNRKTKYPDKVTKPKRLVLVRIFLFCSVGIKIQYFPTAPIFIIKSLILFFNPLS</sequence>
<dbReference type="Proteomes" id="UP000265562">
    <property type="component" value="Chromosome"/>
</dbReference>
<feature type="transmembrane region" description="Helical" evidence="2">
    <location>
        <begin position="39"/>
        <end position="67"/>
    </location>
</feature>
<accession>A0A385Q1M7</accession>
<evidence type="ECO:0000256" key="1">
    <source>
        <dbReference type="SAM" id="MobiDB-lite"/>
    </source>
</evidence>
<keyword evidence="4" id="KW-1185">Reference proteome</keyword>
<evidence type="ECO:0000313" key="3">
    <source>
        <dbReference type="EMBL" id="AYB00126.1"/>
    </source>
</evidence>
<gene>
    <name evidence="3" type="ORF">D4A81_09350</name>
</gene>
<keyword evidence="2" id="KW-1133">Transmembrane helix</keyword>
<dbReference type="AlphaFoldDB" id="A0A385Q1M7"/>
<dbReference type="KEGG" id="lua:D4A81_09350"/>
<reference evidence="3 4" key="1">
    <citation type="submission" date="2018-09" db="EMBL/GenBank/DDBJ databases">
        <title>Genome sequencing of Lachnoanaerobaculum umeaense DSM 23576.</title>
        <authorList>
            <person name="Kook J.-K."/>
            <person name="Park S.-N."/>
            <person name="Lim Y.K."/>
        </authorList>
    </citation>
    <scope>NUCLEOTIDE SEQUENCE [LARGE SCALE GENOMIC DNA]</scope>
    <source>
        <strain evidence="4">DSM 23576 \ CCUG 58757</strain>
    </source>
</reference>
<organism evidence="3 4">
    <name type="scientific">Lachnoanaerobaculum umeaense</name>
    <dbReference type="NCBI Taxonomy" id="617123"/>
    <lineage>
        <taxon>Bacteria</taxon>
        <taxon>Bacillati</taxon>
        <taxon>Bacillota</taxon>
        <taxon>Clostridia</taxon>
        <taxon>Lachnospirales</taxon>
        <taxon>Lachnospiraceae</taxon>
        <taxon>Lachnoanaerobaculum</taxon>
    </lineage>
</organism>
<keyword evidence="2" id="KW-0812">Transmembrane</keyword>